<gene>
    <name evidence="1" type="ORF">SDC9_206587</name>
</gene>
<accession>A0A645J5H2</accession>
<proteinExistence type="predicted"/>
<reference evidence="1" key="1">
    <citation type="submission" date="2019-08" db="EMBL/GenBank/DDBJ databases">
        <authorList>
            <person name="Kucharzyk K."/>
            <person name="Murdoch R.W."/>
            <person name="Higgins S."/>
            <person name="Loffler F."/>
        </authorList>
    </citation>
    <scope>NUCLEOTIDE SEQUENCE</scope>
</reference>
<dbReference type="AlphaFoldDB" id="A0A645J5H2"/>
<comment type="caution">
    <text evidence="1">The sequence shown here is derived from an EMBL/GenBank/DDBJ whole genome shotgun (WGS) entry which is preliminary data.</text>
</comment>
<protein>
    <submittedName>
        <fullName evidence="1">Uncharacterized protein</fullName>
    </submittedName>
</protein>
<dbReference type="EMBL" id="VSSQ01132160">
    <property type="protein sequence ID" value="MPN58871.1"/>
    <property type="molecule type" value="Genomic_DNA"/>
</dbReference>
<organism evidence="1">
    <name type="scientific">bioreactor metagenome</name>
    <dbReference type="NCBI Taxonomy" id="1076179"/>
    <lineage>
        <taxon>unclassified sequences</taxon>
        <taxon>metagenomes</taxon>
        <taxon>ecological metagenomes</taxon>
    </lineage>
</organism>
<sequence length="138" mass="14344">MRSLFAHAMRFPAFIAASSGFSAAMPPIASTTVSTSSRVHATMGASSPAASSAPATAPNAPAFCAFVIPINAGLNFSACALSNSILSFAQSATTLNLSPCAATTSSVCRPIEPVLPRIANLFIIFGYRLNRYRTKNIK</sequence>
<evidence type="ECO:0000313" key="1">
    <source>
        <dbReference type="EMBL" id="MPN58871.1"/>
    </source>
</evidence>
<name>A0A645J5H2_9ZZZZ</name>